<organism evidence="2 4">
    <name type="scientific">Didymodactylos carnosus</name>
    <dbReference type="NCBI Taxonomy" id="1234261"/>
    <lineage>
        <taxon>Eukaryota</taxon>
        <taxon>Metazoa</taxon>
        <taxon>Spiralia</taxon>
        <taxon>Gnathifera</taxon>
        <taxon>Rotifera</taxon>
        <taxon>Eurotatoria</taxon>
        <taxon>Bdelloidea</taxon>
        <taxon>Philodinida</taxon>
        <taxon>Philodinidae</taxon>
        <taxon>Didymodactylos</taxon>
    </lineage>
</organism>
<evidence type="ECO:0000256" key="1">
    <source>
        <dbReference type="SAM" id="MobiDB-lite"/>
    </source>
</evidence>
<dbReference type="AlphaFoldDB" id="A0A815BZH4"/>
<proteinExistence type="predicted"/>
<evidence type="ECO:0000313" key="4">
    <source>
        <dbReference type="Proteomes" id="UP000663829"/>
    </source>
</evidence>
<dbReference type="EMBL" id="CAJOBC010025565">
    <property type="protein sequence ID" value="CAF4067753.1"/>
    <property type="molecule type" value="Genomic_DNA"/>
</dbReference>
<comment type="caution">
    <text evidence="2">The sequence shown here is derived from an EMBL/GenBank/DDBJ whole genome shotgun (WGS) entry which is preliminary data.</text>
</comment>
<protein>
    <submittedName>
        <fullName evidence="2">Uncharacterized protein</fullName>
    </submittedName>
</protein>
<name>A0A815BZH4_9BILA</name>
<feature type="non-terminal residue" evidence="2">
    <location>
        <position position="1"/>
    </location>
</feature>
<gene>
    <name evidence="2" type="ORF">GPM918_LOCUS27333</name>
    <name evidence="3" type="ORF">SRO942_LOCUS27630</name>
</gene>
<feature type="compositionally biased region" description="Polar residues" evidence="1">
    <location>
        <begin position="55"/>
        <end position="68"/>
    </location>
</feature>
<feature type="compositionally biased region" description="Basic and acidic residues" evidence="1">
    <location>
        <begin position="200"/>
        <end position="210"/>
    </location>
</feature>
<feature type="region of interest" description="Disordered" evidence="1">
    <location>
        <begin position="194"/>
        <end position="216"/>
    </location>
</feature>
<feature type="region of interest" description="Disordered" evidence="1">
    <location>
        <begin position="47"/>
        <end position="68"/>
    </location>
</feature>
<dbReference type="Proteomes" id="UP000663829">
    <property type="component" value="Unassembled WGS sequence"/>
</dbReference>
<evidence type="ECO:0000313" key="3">
    <source>
        <dbReference type="EMBL" id="CAF4067753.1"/>
    </source>
</evidence>
<sequence length="216" mass="24257">MSAIIVDIEKPKISELIKTLDSAPKLDALPHDIIGNTVYRLSLSETTKGDKHNAAQRSHGNTKTLETSHTYRRTLPSTLAKIKEAVKTTPAPAVYKSSIAAAENNQPRNLNQVKYERHKHDLAQNCAMDKIVYDLIVQNYGVKPMAQSKILAFLAEEVKAGGDINNAYPKWKGDLREFVKYEQNNEVKLKLIVKAPPTDNNEKDKKDNLKNNKKKP</sequence>
<dbReference type="EMBL" id="CAJNOQ010011408">
    <property type="protein sequence ID" value="CAF1276228.1"/>
    <property type="molecule type" value="Genomic_DNA"/>
</dbReference>
<evidence type="ECO:0000313" key="2">
    <source>
        <dbReference type="EMBL" id="CAF1276228.1"/>
    </source>
</evidence>
<accession>A0A815BZH4</accession>
<reference evidence="2" key="1">
    <citation type="submission" date="2021-02" db="EMBL/GenBank/DDBJ databases">
        <authorList>
            <person name="Nowell W R."/>
        </authorList>
    </citation>
    <scope>NUCLEOTIDE SEQUENCE</scope>
</reference>
<keyword evidence="4" id="KW-1185">Reference proteome</keyword>
<dbReference type="Proteomes" id="UP000681722">
    <property type="component" value="Unassembled WGS sequence"/>
</dbReference>